<dbReference type="GO" id="GO:0016887">
    <property type="term" value="F:ATP hydrolysis activity"/>
    <property type="evidence" value="ECO:0007669"/>
    <property type="project" value="InterPro"/>
</dbReference>
<feature type="domain" description="ORC1/DEAH AAA+ ATPase" evidence="1">
    <location>
        <begin position="28"/>
        <end position="147"/>
    </location>
</feature>
<dbReference type="InterPro" id="IPR027417">
    <property type="entry name" value="P-loop_NTPase"/>
</dbReference>
<comment type="caution">
    <text evidence="2">The sequence shown here is derived from an EMBL/GenBank/DDBJ whole genome shotgun (WGS) entry which is preliminary data.</text>
</comment>
<dbReference type="Pfam" id="PF13401">
    <property type="entry name" value="AAA_22"/>
    <property type="match status" value="1"/>
</dbReference>
<dbReference type="PANTHER" id="PTHR35894">
    <property type="entry name" value="GENERAL SECRETION PATHWAY PROTEIN A-RELATED"/>
    <property type="match status" value="1"/>
</dbReference>
<protein>
    <recommendedName>
        <fullName evidence="1">ORC1/DEAH AAA+ ATPase domain-containing protein</fullName>
    </recommendedName>
</protein>
<sequence>MSTIAALSNVARLAELTEALIHRPAEVQGFGVFSGRAGLGKTYSAIWACTRYRAWHLEVDSCVTPRGFLLQCCAALGILQPKGTVQALAHQVGDFLADRPRRPLIIDEADHLARRGIIEIVRDVYKRCAPAGSSIILIGEETLPSRLEQWERIASRVLRSIRAEPMTTGDASVLARAICPDLDCPEETAAALVAAVKGSTRRCVQRLYEIRDQAAAEGRSTITLGDAR</sequence>
<evidence type="ECO:0000313" key="3">
    <source>
        <dbReference type="Proteomes" id="UP000326641"/>
    </source>
</evidence>
<evidence type="ECO:0000259" key="1">
    <source>
        <dbReference type="Pfam" id="PF13401"/>
    </source>
</evidence>
<dbReference type="Proteomes" id="UP000326641">
    <property type="component" value="Unassembled WGS sequence"/>
</dbReference>
<reference evidence="2" key="1">
    <citation type="submission" date="2018-11" db="EMBL/GenBank/DDBJ databases">
        <authorList>
            <person name="Onetto C."/>
        </authorList>
    </citation>
    <scope>NUCLEOTIDE SEQUENCE [LARGE SCALE GENOMIC DNA]</scope>
</reference>
<dbReference type="PANTHER" id="PTHR35894:SF5">
    <property type="entry name" value="MU-LIKE PROPHAGE FLUMU DNA TRANSPOSITION PROTEIN B"/>
    <property type="match status" value="1"/>
</dbReference>
<dbReference type="AlphaFoldDB" id="A0A564WHE2"/>
<evidence type="ECO:0000313" key="2">
    <source>
        <dbReference type="EMBL" id="VUX47885.1"/>
    </source>
</evidence>
<dbReference type="SUPFAM" id="SSF52540">
    <property type="entry name" value="P-loop containing nucleoside triphosphate hydrolases"/>
    <property type="match status" value="1"/>
</dbReference>
<name>A0A564WHE2_9PROT</name>
<accession>A0A564WHE2</accession>
<dbReference type="InterPro" id="IPR052026">
    <property type="entry name" value="ExeA_AAA_ATPase_DNA-bind"/>
</dbReference>
<proteinExistence type="predicted"/>
<keyword evidence="3" id="KW-1185">Reference proteome</keyword>
<gene>
    <name evidence="2" type="ORF">DF3PA_80045</name>
</gene>
<organism evidence="2 3">
    <name type="scientific">Candidatus Defluviicoccus seviourii</name>
    <dbReference type="NCBI Taxonomy" id="2565273"/>
    <lineage>
        <taxon>Bacteria</taxon>
        <taxon>Pseudomonadati</taxon>
        <taxon>Pseudomonadota</taxon>
        <taxon>Alphaproteobacteria</taxon>
        <taxon>Rhodospirillales</taxon>
        <taxon>Rhodospirillaceae</taxon>
        <taxon>Defluviicoccus</taxon>
    </lineage>
</organism>
<dbReference type="InterPro" id="IPR049945">
    <property type="entry name" value="AAA_22"/>
</dbReference>
<dbReference type="EMBL" id="UXAT02000053">
    <property type="protein sequence ID" value="VUX47885.1"/>
    <property type="molecule type" value="Genomic_DNA"/>
</dbReference>